<keyword evidence="3" id="KW-0238">DNA-binding</keyword>
<dbReference type="InterPro" id="IPR005119">
    <property type="entry name" value="LysR_subst-bd"/>
</dbReference>
<dbReference type="PROSITE" id="PS50931">
    <property type="entry name" value="HTH_LYSR"/>
    <property type="match status" value="1"/>
</dbReference>
<organism evidence="6 7">
    <name type="scientific">Serratia aquatilis</name>
    <dbReference type="NCBI Taxonomy" id="1737515"/>
    <lineage>
        <taxon>Bacteria</taxon>
        <taxon>Pseudomonadati</taxon>
        <taxon>Pseudomonadota</taxon>
        <taxon>Gammaproteobacteria</taxon>
        <taxon>Enterobacterales</taxon>
        <taxon>Yersiniaceae</taxon>
        <taxon>Serratia</taxon>
    </lineage>
</organism>
<dbReference type="NCBIfam" id="NF007315">
    <property type="entry name" value="PRK09801.1"/>
    <property type="match status" value="1"/>
</dbReference>
<dbReference type="Pfam" id="PF03466">
    <property type="entry name" value="LysR_substrate"/>
    <property type="match status" value="1"/>
</dbReference>
<accession>A0ABV6EE12</accession>
<evidence type="ECO:0000313" key="6">
    <source>
        <dbReference type="EMBL" id="MFC0227239.1"/>
    </source>
</evidence>
<dbReference type="SUPFAM" id="SSF53850">
    <property type="entry name" value="Periplasmic binding protein-like II"/>
    <property type="match status" value="1"/>
</dbReference>
<dbReference type="Gene3D" id="1.10.10.10">
    <property type="entry name" value="Winged helix-like DNA-binding domain superfamily/Winged helix DNA-binding domain"/>
    <property type="match status" value="1"/>
</dbReference>
<dbReference type="Pfam" id="PF00126">
    <property type="entry name" value="HTH_1"/>
    <property type="match status" value="1"/>
</dbReference>
<dbReference type="PANTHER" id="PTHR30537:SF5">
    <property type="entry name" value="HTH-TYPE TRANSCRIPTIONAL ACTIVATOR TTDR-RELATED"/>
    <property type="match status" value="1"/>
</dbReference>
<dbReference type="RefSeq" id="WP_380675599.1">
    <property type="nucleotide sequence ID" value="NZ_CP173186.1"/>
</dbReference>
<keyword evidence="4" id="KW-0804">Transcription</keyword>
<feature type="domain" description="HTH lysR-type" evidence="5">
    <location>
        <begin position="7"/>
        <end position="64"/>
    </location>
</feature>
<dbReference type="Proteomes" id="UP001589792">
    <property type="component" value="Unassembled WGS sequence"/>
</dbReference>
<evidence type="ECO:0000256" key="4">
    <source>
        <dbReference type="ARBA" id="ARBA00023163"/>
    </source>
</evidence>
<protein>
    <submittedName>
        <fullName evidence="6">LysR family transcriptional regulator</fullName>
    </submittedName>
</protein>
<gene>
    <name evidence="6" type="ORF">ACFFJ3_12110</name>
</gene>
<evidence type="ECO:0000259" key="5">
    <source>
        <dbReference type="PROSITE" id="PS50931"/>
    </source>
</evidence>
<evidence type="ECO:0000256" key="3">
    <source>
        <dbReference type="ARBA" id="ARBA00023125"/>
    </source>
</evidence>
<evidence type="ECO:0000313" key="7">
    <source>
        <dbReference type="Proteomes" id="UP001589792"/>
    </source>
</evidence>
<dbReference type="EMBL" id="JBHLXG010000010">
    <property type="protein sequence ID" value="MFC0227239.1"/>
    <property type="molecule type" value="Genomic_DNA"/>
</dbReference>
<dbReference type="Gene3D" id="3.40.190.290">
    <property type="match status" value="1"/>
</dbReference>
<dbReference type="InterPro" id="IPR058163">
    <property type="entry name" value="LysR-type_TF_proteobact-type"/>
</dbReference>
<dbReference type="InterPro" id="IPR036390">
    <property type="entry name" value="WH_DNA-bd_sf"/>
</dbReference>
<dbReference type="SUPFAM" id="SSF46785">
    <property type="entry name" value="Winged helix' DNA-binding domain"/>
    <property type="match status" value="1"/>
</dbReference>
<name>A0ABV6EE12_9GAMM</name>
<sequence length="305" mass="34391">MSLKHYPQPKDLQVLIAVVNTGSFGAAAEALGQTPAFVTKRIQQMESLLGVRLLNRSSRGMALTESGQTAYEHALEIMQRLQNLMDEVTHIKEQPVGMIRIGSSFGFGRAYIAPAIMEIMENYPELQINFELFDRQIDLNRDNVDLDIRINDDIPDHYIAKLLAKNRRILCASPGYIQQRGVPETLADLQHHDCLVTKERDQTIGIWELENLQGKKSVKISGHLSSNSGEIVLHWALNGKGIMLRSEWDVLPFLLDGSLVQVLPEYAQSANIWAVYQMPLYSSTKLKVCVEFFSQYCRNMGKAVS</sequence>
<keyword evidence="2" id="KW-0805">Transcription regulation</keyword>
<evidence type="ECO:0000256" key="2">
    <source>
        <dbReference type="ARBA" id="ARBA00023015"/>
    </source>
</evidence>
<comment type="caution">
    <text evidence="6">The sequence shown here is derived from an EMBL/GenBank/DDBJ whole genome shotgun (WGS) entry which is preliminary data.</text>
</comment>
<dbReference type="CDD" id="cd08479">
    <property type="entry name" value="PBP2_CrgA_like_9"/>
    <property type="match status" value="1"/>
</dbReference>
<evidence type="ECO:0000256" key="1">
    <source>
        <dbReference type="ARBA" id="ARBA00009437"/>
    </source>
</evidence>
<keyword evidence="7" id="KW-1185">Reference proteome</keyword>
<dbReference type="InterPro" id="IPR000847">
    <property type="entry name" value="LysR_HTH_N"/>
</dbReference>
<dbReference type="PANTHER" id="PTHR30537">
    <property type="entry name" value="HTH-TYPE TRANSCRIPTIONAL REGULATOR"/>
    <property type="match status" value="1"/>
</dbReference>
<comment type="similarity">
    <text evidence="1">Belongs to the LysR transcriptional regulatory family.</text>
</comment>
<proteinExistence type="inferred from homology"/>
<dbReference type="InterPro" id="IPR036388">
    <property type="entry name" value="WH-like_DNA-bd_sf"/>
</dbReference>
<reference evidence="6 7" key="1">
    <citation type="submission" date="2024-09" db="EMBL/GenBank/DDBJ databases">
        <authorList>
            <person name="Sun Q."/>
            <person name="Mori K."/>
        </authorList>
    </citation>
    <scope>NUCLEOTIDE SEQUENCE [LARGE SCALE GENOMIC DNA]</scope>
    <source>
        <strain evidence="6 7">CCM 8626</strain>
    </source>
</reference>